<feature type="transmembrane region" description="Helical" evidence="1">
    <location>
        <begin position="6"/>
        <end position="26"/>
    </location>
</feature>
<keyword evidence="1" id="KW-1133">Transmembrane helix</keyword>
<gene>
    <name evidence="2" type="ORF">A4X06_0g6303</name>
</gene>
<evidence type="ECO:0000313" key="2">
    <source>
        <dbReference type="EMBL" id="KAE8243457.1"/>
    </source>
</evidence>
<keyword evidence="1" id="KW-0812">Transmembrane</keyword>
<feature type="transmembrane region" description="Helical" evidence="1">
    <location>
        <begin position="38"/>
        <end position="58"/>
    </location>
</feature>
<protein>
    <submittedName>
        <fullName evidence="2">Uncharacterized protein</fullName>
    </submittedName>
</protein>
<keyword evidence="3" id="KW-1185">Reference proteome</keyword>
<comment type="caution">
    <text evidence="2">The sequence shown here is derived from an EMBL/GenBank/DDBJ whole genome shotgun (WGS) entry which is preliminary data.</text>
</comment>
<evidence type="ECO:0000256" key="1">
    <source>
        <dbReference type="SAM" id="Phobius"/>
    </source>
</evidence>
<dbReference type="AlphaFoldDB" id="A0A8X7MNW6"/>
<dbReference type="EMBL" id="LWDE02000893">
    <property type="protein sequence ID" value="KAE8243457.1"/>
    <property type="molecule type" value="Genomic_DNA"/>
</dbReference>
<accession>A0A8X7MNW6</accession>
<proteinExistence type="predicted"/>
<evidence type="ECO:0000313" key="3">
    <source>
        <dbReference type="Proteomes" id="UP000077684"/>
    </source>
</evidence>
<dbReference type="Proteomes" id="UP000077684">
    <property type="component" value="Unassembled WGS sequence"/>
</dbReference>
<reference evidence="2" key="2">
    <citation type="journal article" date="2019" name="IMA Fungus">
        <title>Genome sequencing and comparison of five Tilletia species to identify candidate genes for the detection of regulated species infecting wheat.</title>
        <authorList>
            <person name="Nguyen H.D.T."/>
            <person name="Sultana T."/>
            <person name="Kesanakurti P."/>
            <person name="Hambleton S."/>
        </authorList>
    </citation>
    <scope>NUCLEOTIDE SEQUENCE</scope>
    <source>
        <strain evidence="2">DAOMC 236426</strain>
    </source>
</reference>
<organism evidence="2 3">
    <name type="scientific">Tilletia controversa</name>
    <name type="common">dwarf bunt fungus</name>
    <dbReference type="NCBI Taxonomy" id="13291"/>
    <lineage>
        <taxon>Eukaryota</taxon>
        <taxon>Fungi</taxon>
        <taxon>Dikarya</taxon>
        <taxon>Basidiomycota</taxon>
        <taxon>Ustilaginomycotina</taxon>
        <taxon>Exobasidiomycetes</taxon>
        <taxon>Tilletiales</taxon>
        <taxon>Tilletiaceae</taxon>
        <taxon>Tilletia</taxon>
    </lineage>
</organism>
<keyword evidence="1" id="KW-0472">Membrane</keyword>
<sequence length="143" mass="15588">MLGWDGLTFSFTPCLLLLLLFIYILLPFESPPNTVDMKLATSTVLFCLALGTAGVSAWDPAEDKRCRQFASTCKDFSIIDGYAYCKSKTWCQGGSVPCRKGCVDDISGDPYITDPEVVRHQCGILCNDSDVCTTQKPKGCGPL</sequence>
<reference evidence="2" key="1">
    <citation type="submission" date="2016-04" db="EMBL/GenBank/DDBJ databases">
        <authorList>
            <person name="Nguyen H.D."/>
            <person name="Samba Siva P."/>
            <person name="Cullis J."/>
            <person name="Levesque C.A."/>
            <person name="Hambleton S."/>
        </authorList>
    </citation>
    <scope>NUCLEOTIDE SEQUENCE</scope>
    <source>
        <strain evidence="2">DAOMC 236426</strain>
    </source>
</reference>
<name>A0A8X7MNW6_9BASI</name>